<gene>
    <name evidence="2" type="ORF">SFRICE_021270</name>
</gene>
<keyword evidence="1" id="KW-0812">Transmembrane</keyword>
<evidence type="ECO:0000256" key="1">
    <source>
        <dbReference type="SAM" id="Phobius"/>
    </source>
</evidence>
<dbReference type="AlphaFoldDB" id="A0A2H1V7C6"/>
<protein>
    <submittedName>
        <fullName evidence="2">SFRICE_021270</fullName>
    </submittedName>
</protein>
<feature type="transmembrane region" description="Helical" evidence="1">
    <location>
        <begin position="17"/>
        <end position="43"/>
    </location>
</feature>
<reference evidence="2" key="1">
    <citation type="submission" date="2016-07" db="EMBL/GenBank/DDBJ databases">
        <authorList>
            <person name="Bretaudeau A."/>
        </authorList>
    </citation>
    <scope>NUCLEOTIDE SEQUENCE</scope>
    <source>
        <strain evidence="2">Rice</strain>
        <tissue evidence="2">Whole body</tissue>
    </source>
</reference>
<proteinExistence type="predicted"/>
<evidence type="ECO:0000313" key="2">
    <source>
        <dbReference type="EMBL" id="SOQ36282.1"/>
    </source>
</evidence>
<accession>A0A2H1V7C6</accession>
<dbReference type="EMBL" id="ODYU01000870">
    <property type="protein sequence ID" value="SOQ36282.1"/>
    <property type="molecule type" value="Genomic_DNA"/>
</dbReference>
<organism evidence="2">
    <name type="scientific">Spodoptera frugiperda</name>
    <name type="common">Fall armyworm</name>
    <dbReference type="NCBI Taxonomy" id="7108"/>
    <lineage>
        <taxon>Eukaryota</taxon>
        <taxon>Metazoa</taxon>
        <taxon>Ecdysozoa</taxon>
        <taxon>Arthropoda</taxon>
        <taxon>Hexapoda</taxon>
        <taxon>Insecta</taxon>
        <taxon>Pterygota</taxon>
        <taxon>Neoptera</taxon>
        <taxon>Endopterygota</taxon>
        <taxon>Lepidoptera</taxon>
        <taxon>Glossata</taxon>
        <taxon>Ditrysia</taxon>
        <taxon>Noctuoidea</taxon>
        <taxon>Noctuidae</taxon>
        <taxon>Amphipyrinae</taxon>
        <taxon>Spodoptera</taxon>
    </lineage>
</organism>
<keyword evidence="1" id="KW-1133">Transmembrane helix</keyword>
<name>A0A2H1V7C6_SPOFR</name>
<keyword evidence="1" id="KW-0472">Membrane</keyword>
<sequence length="81" mass="8936">MEVNGTEARAEEAAVTLALSVAVTVISAIGLLLNAYILFIIVITKQLLLWRTSWARFDECGNTGEWVLFVKVAEFYDAGDK</sequence>